<reference evidence="2" key="1">
    <citation type="submission" date="2017-10" db="EMBL/GenBank/DDBJ databases">
        <authorList>
            <person name="Banno H."/>
            <person name="Chua N.-H."/>
        </authorList>
    </citation>
    <scope>NUCLEOTIDE SEQUENCE [LARGE SCALE GENOMIC DNA]</scope>
</reference>
<proteinExistence type="predicted"/>
<evidence type="ECO:0000313" key="2">
    <source>
        <dbReference type="Proteomes" id="UP000240384"/>
    </source>
</evidence>
<dbReference type="EMBL" id="MG198783">
    <property type="protein sequence ID" value="ATW59054.1"/>
    <property type="molecule type" value="Genomic_DNA"/>
</dbReference>
<protein>
    <submittedName>
        <fullName evidence="1">Uncharacterized protein</fullName>
    </submittedName>
</protein>
<sequence length="149" mass="17025">MARGRKLTDEQVAELRERHLFLRELASDSTTHRSDTDHDTQVAGEFGVSVSHVRDLVLGNARPEAGGPVDVVRRERFVMYLRDREALGDTEARRRLNLRSRNIDPDPKTVRYVQRVVIVDHRGRDTDMAYNLEPGHSIRVEMVAEGGRP</sequence>
<organism evidence="1 2">
    <name type="scientific">Gordonia phage Mahdia</name>
    <dbReference type="NCBI Taxonomy" id="2047873"/>
    <lineage>
        <taxon>Viruses</taxon>
        <taxon>Duplodnaviria</taxon>
        <taxon>Heunggongvirae</taxon>
        <taxon>Uroviricota</taxon>
        <taxon>Caudoviricetes</taxon>
        <taxon>Gustavvirus</taxon>
        <taxon>Gustavvirus mahdia</taxon>
    </lineage>
</organism>
<keyword evidence="2" id="KW-1185">Reference proteome</keyword>
<dbReference type="Proteomes" id="UP000240384">
    <property type="component" value="Segment"/>
</dbReference>
<dbReference type="OrthoDB" id="35718at10239"/>
<accession>A0A2H4PA07</accession>
<name>A0A2H4PA07_9CAUD</name>
<evidence type="ECO:0000313" key="1">
    <source>
        <dbReference type="EMBL" id="ATW59054.1"/>
    </source>
</evidence>
<gene>
    <name evidence="1" type="ORF">PBI_MAHDIA_55</name>
</gene>